<dbReference type="PATRIC" id="fig|1111454.3.peg.1859"/>
<dbReference type="eggNOG" id="COG0525">
    <property type="taxonomic scope" value="Bacteria"/>
</dbReference>
<keyword evidence="7 12" id="KW-0648">Protein biosynthesis</keyword>
<keyword evidence="17" id="KW-1185">Reference proteome</keyword>
<dbReference type="InterPro" id="IPR009008">
    <property type="entry name" value="Val/Leu/Ile-tRNA-synth_edit"/>
</dbReference>
<dbReference type="SUPFAM" id="SSF46589">
    <property type="entry name" value="tRNA-binding arm"/>
    <property type="match status" value="1"/>
</dbReference>
<evidence type="ECO:0000259" key="13">
    <source>
        <dbReference type="Pfam" id="PF00133"/>
    </source>
</evidence>
<gene>
    <name evidence="12 16" type="primary">valS</name>
    <name evidence="16" type="ORF">HMPREF1250_1178</name>
</gene>
<keyword evidence="9 12" id="KW-0030">Aminoacyl-tRNA synthetase</keyword>
<feature type="binding site" evidence="12">
    <location>
        <position position="532"/>
    </location>
    <ligand>
        <name>ATP</name>
        <dbReference type="ChEBI" id="CHEBI:30616"/>
    </ligand>
</feature>
<keyword evidence="5 12" id="KW-0547">Nucleotide-binding</keyword>
<dbReference type="PANTHER" id="PTHR11946:SF93">
    <property type="entry name" value="VALINE--TRNA LIGASE, CHLOROPLASTIC_MITOCHONDRIAL 2"/>
    <property type="match status" value="1"/>
</dbReference>
<proteinExistence type="inferred from homology"/>
<organism evidence="16 17">
    <name type="scientific">Megasphaera vaginalis</name>
    <name type="common">ex Srinivasan et al. 2021</name>
    <dbReference type="NCBI Taxonomy" id="1111454"/>
    <lineage>
        <taxon>Bacteria</taxon>
        <taxon>Bacillati</taxon>
        <taxon>Bacillota</taxon>
        <taxon>Negativicutes</taxon>
        <taxon>Veillonellales</taxon>
        <taxon>Veillonellaceae</taxon>
        <taxon>Megasphaera</taxon>
    </lineage>
</organism>
<dbReference type="InterPro" id="IPR014729">
    <property type="entry name" value="Rossmann-like_a/b/a_fold"/>
</dbReference>
<dbReference type="CDD" id="cd00817">
    <property type="entry name" value="ValRS_core"/>
    <property type="match status" value="1"/>
</dbReference>
<evidence type="ECO:0000256" key="1">
    <source>
        <dbReference type="ARBA" id="ARBA00004496"/>
    </source>
</evidence>
<dbReference type="Pfam" id="PF00133">
    <property type="entry name" value="tRNA-synt_1"/>
    <property type="match status" value="1"/>
</dbReference>
<dbReference type="GO" id="GO:0006438">
    <property type="term" value="P:valyl-tRNA aminoacylation"/>
    <property type="evidence" value="ECO:0007669"/>
    <property type="project" value="UniProtKB-UniRule"/>
</dbReference>
<comment type="domain">
    <text evidence="12">ValRS has two distinct active sites: one for aminoacylation and one for editing. The misactivated threonine is translocated from the active site to the editing site.</text>
</comment>
<dbReference type="InterPro" id="IPR001412">
    <property type="entry name" value="aa-tRNA-synth_I_CS"/>
</dbReference>
<evidence type="ECO:0000259" key="14">
    <source>
        <dbReference type="Pfam" id="PF08264"/>
    </source>
</evidence>
<dbReference type="Gene3D" id="1.10.287.380">
    <property type="entry name" value="Valyl-tRNA synthetase, C-terminal domain"/>
    <property type="match status" value="1"/>
</dbReference>
<dbReference type="RefSeq" id="WP_023054378.1">
    <property type="nucleotide sequence ID" value="NZ_AWXA01000051.1"/>
</dbReference>
<evidence type="ECO:0000256" key="7">
    <source>
        <dbReference type="ARBA" id="ARBA00022917"/>
    </source>
</evidence>
<name>U7UG69_9FIRM</name>
<evidence type="ECO:0000256" key="12">
    <source>
        <dbReference type="HAMAP-Rule" id="MF_02004"/>
    </source>
</evidence>
<dbReference type="Pfam" id="PF08264">
    <property type="entry name" value="Anticodon_1"/>
    <property type="match status" value="1"/>
</dbReference>
<feature type="domain" description="Methionyl/Valyl/Leucyl/Isoleucyl-tRNA synthetase anticodon-binding" evidence="14">
    <location>
        <begin position="612"/>
        <end position="759"/>
    </location>
</feature>
<comment type="catalytic activity">
    <reaction evidence="10 12">
        <text>tRNA(Val) + L-valine + ATP = L-valyl-tRNA(Val) + AMP + diphosphate</text>
        <dbReference type="Rhea" id="RHEA:10704"/>
        <dbReference type="Rhea" id="RHEA-COMP:9672"/>
        <dbReference type="Rhea" id="RHEA-COMP:9708"/>
        <dbReference type="ChEBI" id="CHEBI:30616"/>
        <dbReference type="ChEBI" id="CHEBI:33019"/>
        <dbReference type="ChEBI" id="CHEBI:57762"/>
        <dbReference type="ChEBI" id="CHEBI:78442"/>
        <dbReference type="ChEBI" id="CHEBI:78537"/>
        <dbReference type="ChEBI" id="CHEBI:456215"/>
        <dbReference type="EC" id="6.1.1.9"/>
    </reaction>
</comment>
<feature type="coiled-coil region" evidence="12">
    <location>
        <begin position="825"/>
        <end position="887"/>
    </location>
</feature>
<comment type="subunit">
    <text evidence="2 12">Monomer.</text>
</comment>
<feature type="domain" description="Aminoacyl-tRNA synthetase class Ia" evidence="13">
    <location>
        <begin position="19"/>
        <end position="567"/>
    </location>
</feature>
<dbReference type="PANTHER" id="PTHR11946">
    <property type="entry name" value="VALYL-TRNA SYNTHETASES"/>
    <property type="match status" value="1"/>
</dbReference>
<dbReference type="PRINTS" id="PR00986">
    <property type="entry name" value="TRNASYNTHVAL"/>
</dbReference>
<dbReference type="EC" id="6.1.1.9" evidence="12"/>
<comment type="subcellular location">
    <subcellularLocation>
        <location evidence="1 12">Cytoplasm</location>
    </subcellularLocation>
</comment>
<evidence type="ECO:0000256" key="11">
    <source>
        <dbReference type="ARBA" id="ARBA00060830"/>
    </source>
</evidence>
<comment type="caution">
    <text evidence="16">The sequence shown here is derived from an EMBL/GenBank/DDBJ whole genome shotgun (WGS) entry which is preliminary data.</text>
</comment>
<feature type="short sequence motif" description="'KMSKS' region" evidence="12">
    <location>
        <begin position="529"/>
        <end position="533"/>
    </location>
</feature>
<reference evidence="16 17" key="1">
    <citation type="submission" date="2013-09" db="EMBL/GenBank/DDBJ databases">
        <authorList>
            <person name="Durkin A.S."/>
            <person name="Haft D.R."/>
            <person name="McCorrison J."/>
            <person name="Torralba M."/>
            <person name="Gillis M."/>
            <person name="Haft D.H."/>
            <person name="Methe B."/>
            <person name="Sutton G."/>
            <person name="Nelson K.E."/>
        </authorList>
    </citation>
    <scope>NUCLEOTIDE SEQUENCE [LARGE SCALE GENOMIC DNA]</scope>
    <source>
        <strain evidence="16 17">BV3C16-1</strain>
    </source>
</reference>
<dbReference type="AlphaFoldDB" id="U7UG69"/>
<dbReference type="InterPro" id="IPR009080">
    <property type="entry name" value="tRNAsynth_Ia_anticodon-bd"/>
</dbReference>
<dbReference type="Pfam" id="PF10458">
    <property type="entry name" value="Val_tRNA-synt_C"/>
    <property type="match status" value="1"/>
</dbReference>
<feature type="short sequence motif" description="'HIGH' region" evidence="12">
    <location>
        <begin position="48"/>
        <end position="58"/>
    </location>
</feature>
<comment type="similarity">
    <text evidence="11 12">Belongs to the class-I aminoacyl-tRNA synthetase family. ValS type 1 subfamily.</text>
</comment>
<comment type="function">
    <text evidence="12">Catalyzes the attachment of valine to tRNA(Val). As ValRS can inadvertently accommodate and process structurally similar amino acids such as threonine, to avoid such errors, it has a 'posttransfer' editing activity that hydrolyzes mischarged Thr-tRNA(Val) in a tRNA-dependent manner.</text>
</comment>
<keyword evidence="6 12" id="KW-0067">ATP-binding</keyword>
<evidence type="ECO:0000313" key="16">
    <source>
        <dbReference type="EMBL" id="ERT57874.1"/>
    </source>
</evidence>
<dbReference type="GO" id="GO:0004832">
    <property type="term" value="F:valine-tRNA ligase activity"/>
    <property type="evidence" value="ECO:0007669"/>
    <property type="project" value="UniProtKB-UniRule"/>
</dbReference>
<dbReference type="InterPro" id="IPR013155">
    <property type="entry name" value="M/V/L/I-tRNA-synth_anticd-bd"/>
</dbReference>
<dbReference type="GO" id="GO:0005524">
    <property type="term" value="F:ATP binding"/>
    <property type="evidence" value="ECO:0007669"/>
    <property type="project" value="UniProtKB-UniRule"/>
</dbReference>
<evidence type="ECO:0000256" key="3">
    <source>
        <dbReference type="ARBA" id="ARBA00022490"/>
    </source>
</evidence>
<dbReference type="NCBIfam" id="NF004349">
    <property type="entry name" value="PRK05729.1"/>
    <property type="match status" value="1"/>
</dbReference>
<dbReference type="Proteomes" id="UP000017090">
    <property type="component" value="Unassembled WGS sequence"/>
</dbReference>
<dbReference type="GO" id="GO:0005829">
    <property type="term" value="C:cytosol"/>
    <property type="evidence" value="ECO:0007669"/>
    <property type="project" value="TreeGrafter"/>
</dbReference>
<dbReference type="Gene3D" id="3.40.50.620">
    <property type="entry name" value="HUPs"/>
    <property type="match status" value="2"/>
</dbReference>
<accession>U7UG69</accession>
<evidence type="ECO:0000256" key="2">
    <source>
        <dbReference type="ARBA" id="ARBA00011245"/>
    </source>
</evidence>
<dbReference type="InterPro" id="IPR010978">
    <property type="entry name" value="tRNA-bd_arm"/>
</dbReference>
<keyword evidence="4 12" id="KW-0436">Ligase</keyword>
<dbReference type="NCBIfam" id="TIGR00422">
    <property type="entry name" value="valS"/>
    <property type="match status" value="1"/>
</dbReference>
<dbReference type="CDD" id="cd07962">
    <property type="entry name" value="Anticodon_Ia_Val"/>
    <property type="match status" value="1"/>
</dbReference>
<evidence type="ECO:0000256" key="5">
    <source>
        <dbReference type="ARBA" id="ARBA00022741"/>
    </source>
</evidence>
<evidence type="ECO:0000256" key="6">
    <source>
        <dbReference type="ARBA" id="ARBA00022840"/>
    </source>
</evidence>
<dbReference type="SUPFAM" id="SSF52374">
    <property type="entry name" value="Nucleotidylyl transferase"/>
    <property type="match status" value="1"/>
</dbReference>
<feature type="domain" description="Valyl-tRNA synthetase tRNA-binding arm" evidence="15">
    <location>
        <begin position="820"/>
        <end position="884"/>
    </location>
</feature>
<dbReference type="Gene3D" id="3.90.740.10">
    <property type="entry name" value="Valyl/Leucyl/Isoleucyl-tRNA synthetase, editing domain"/>
    <property type="match status" value="1"/>
</dbReference>
<comment type="domain">
    <text evidence="12">The C-terminal coiled-coil domain is crucial for aminoacylation activity.</text>
</comment>
<dbReference type="InterPro" id="IPR019499">
    <property type="entry name" value="Val-tRNA_synth_tRNA-bd"/>
</dbReference>
<evidence type="ECO:0000256" key="10">
    <source>
        <dbReference type="ARBA" id="ARBA00047552"/>
    </source>
</evidence>
<protein>
    <recommendedName>
        <fullName evidence="12">Valine--tRNA ligase</fullName>
        <ecNumber evidence="12">6.1.1.9</ecNumber>
    </recommendedName>
    <alternativeName>
        <fullName evidence="12">Valyl-tRNA synthetase</fullName>
        <shortName evidence="12">ValRS</shortName>
    </alternativeName>
</protein>
<dbReference type="PROSITE" id="PS00178">
    <property type="entry name" value="AA_TRNA_LIGASE_I"/>
    <property type="match status" value="1"/>
</dbReference>
<dbReference type="InterPro" id="IPR002300">
    <property type="entry name" value="aa-tRNA-synth_Ia"/>
</dbReference>
<dbReference type="SUPFAM" id="SSF50677">
    <property type="entry name" value="ValRS/IleRS/LeuRS editing domain"/>
    <property type="match status" value="1"/>
</dbReference>
<dbReference type="GO" id="GO:0002161">
    <property type="term" value="F:aminoacyl-tRNA deacylase activity"/>
    <property type="evidence" value="ECO:0007669"/>
    <property type="project" value="InterPro"/>
</dbReference>
<dbReference type="FunFam" id="1.10.287.380:FF:000001">
    <property type="entry name" value="Valine--tRNA ligase"/>
    <property type="match status" value="1"/>
</dbReference>
<evidence type="ECO:0000256" key="8">
    <source>
        <dbReference type="ARBA" id="ARBA00023054"/>
    </source>
</evidence>
<dbReference type="InterPro" id="IPR002303">
    <property type="entry name" value="Valyl-tRNA_ligase"/>
</dbReference>
<dbReference type="Gene3D" id="1.10.730.10">
    <property type="entry name" value="Isoleucyl-tRNA Synthetase, Domain 1"/>
    <property type="match status" value="1"/>
</dbReference>
<dbReference type="InterPro" id="IPR033705">
    <property type="entry name" value="Anticodon_Ia_Val"/>
</dbReference>
<dbReference type="SUPFAM" id="SSF47323">
    <property type="entry name" value="Anticodon-binding domain of a subclass of class I aminoacyl-tRNA synthetases"/>
    <property type="match status" value="1"/>
</dbReference>
<keyword evidence="3 12" id="KW-0963">Cytoplasm</keyword>
<dbReference type="EMBL" id="AWXA01000051">
    <property type="protein sequence ID" value="ERT57874.1"/>
    <property type="molecule type" value="Genomic_DNA"/>
</dbReference>
<dbReference type="FunFam" id="3.40.50.620:FF:000098">
    <property type="entry name" value="Valine--tRNA ligase"/>
    <property type="match status" value="1"/>
</dbReference>
<dbReference type="FunFam" id="1.10.730.10:FF:000014">
    <property type="entry name" value="Valine--tRNA ligase"/>
    <property type="match status" value="1"/>
</dbReference>
<dbReference type="FunFam" id="3.40.50.620:FF:000032">
    <property type="entry name" value="Valine--tRNA ligase"/>
    <property type="match status" value="1"/>
</dbReference>
<dbReference type="InterPro" id="IPR037118">
    <property type="entry name" value="Val-tRNA_synth_C_sf"/>
</dbReference>
<evidence type="ECO:0000313" key="17">
    <source>
        <dbReference type="Proteomes" id="UP000017090"/>
    </source>
</evidence>
<keyword evidence="8 12" id="KW-0175">Coiled coil</keyword>
<sequence length="887" mass="102123">MEWNKEKLEGYAPNELETKWYDFWEREGYFHEAPDPAKEPFSIVMPPPNVTGQLHMGHALDNTLQDILVRFKRMAGYNVAWIPGTDHAGIATQVKVEEQLAKEEGKTRYDIGRDEFLKRVWAWKEQYGGRIEKQVRRLGSSCDWSRKRFTMDDTCARAVREVFVSLYERGLIYQGQRITNWCPHCNTALSDIEVDHSDEQGHLWYVNYPVVGEDCYVTIATTRPETIMGDTAVAVNPQDPRFAGMIGKRVVIPLVHRKVEIIADEYVDPEFGTGAVKITPAHDPNDFEMGQRHHLEAVMIMNLDGTMNSAAGKKYDGMTREECRKAVVADLQELGLLDHVEELNHAVGHCSRCKTIVEPFSTKQWFVKMKPLTTAALDAVKDGKTEFVPDRFSKTYNHWLEDVHDWCISRQLWWGHQIPAWYCADCGETSVSREDLTECPHCHSKHITQDPDVLDTWFSSALWPFSTMGWPDRTADIEQFFPTSVLVTGYDIIFFWVARMMFMTCEFMKEIPFRHVFIHGLVRDSQGRKMSKSLGNGIDPLGVCEEYGADALRFTLVTGNTPGNDMRFYMERVEANRNFANKIWNAAKFVIMNLDDYDAGFIPETDDFTLADRWILSTFNDTVRKVTEKLDSFELGDAADAVYNYIWNSFCDWYIELAKQRLYKPDDKDSRKTVQYVLIYVLTHTLELLHPFMPFVTEHLWQHLPHEGKSIIVAPWPQVRAEWDFSAAAATMNTLMEAIKNIRNMRAEANVPMGKRAPITLVPADDVMAVTLRRYENYFFTLAFADGVNLLTPADEKPENAVVAVVPGIEIYLQLKDLIDVEKETARVRKEQEKMTKEIERLVKKLSNQGFLAKAPADVVDKEKEKLAGYRERLQALTQRMETLEKL</sequence>
<dbReference type="HAMAP" id="MF_02004">
    <property type="entry name" value="Val_tRNA_synth_type1"/>
    <property type="match status" value="1"/>
</dbReference>
<evidence type="ECO:0000259" key="15">
    <source>
        <dbReference type="Pfam" id="PF10458"/>
    </source>
</evidence>
<dbReference type="STRING" id="1111454.HMPREF1250_1178"/>
<evidence type="ECO:0000256" key="9">
    <source>
        <dbReference type="ARBA" id="ARBA00023146"/>
    </source>
</evidence>
<dbReference type="OrthoDB" id="9810365at2"/>
<evidence type="ECO:0000256" key="4">
    <source>
        <dbReference type="ARBA" id="ARBA00022598"/>
    </source>
</evidence>